<dbReference type="PATRIC" id="fig|1710896.3.peg.5592"/>
<evidence type="ECO:0000256" key="4">
    <source>
        <dbReference type="ARBA" id="ARBA00022691"/>
    </source>
</evidence>
<dbReference type="PROSITE" id="PS51679">
    <property type="entry name" value="SAM_MT_C5"/>
    <property type="match status" value="1"/>
</dbReference>
<dbReference type="PANTHER" id="PTHR10629:SF52">
    <property type="entry name" value="DNA (CYTOSINE-5)-METHYLTRANSFERASE 1"/>
    <property type="match status" value="1"/>
</dbReference>
<keyword evidence="3 6" id="KW-0808">Transferase</keyword>
<evidence type="ECO:0000256" key="1">
    <source>
        <dbReference type="ARBA" id="ARBA00011975"/>
    </source>
</evidence>
<dbReference type="AlphaFoldDB" id="A0A1B7WWC8"/>
<dbReference type="GO" id="GO:0044027">
    <property type="term" value="P:negative regulation of gene expression via chromosomal CpG island methylation"/>
    <property type="evidence" value="ECO:0007669"/>
    <property type="project" value="TreeGrafter"/>
</dbReference>
<comment type="caution">
    <text evidence="7">The sequence shown here is derived from an EMBL/GenBank/DDBJ whole genome shotgun (WGS) entry which is preliminary data.</text>
</comment>
<dbReference type="Gene3D" id="3.40.50.150">
    <property type="entry name" value="Vaccinia Virus protein VP39"/>
    <property type="match status" value="1"/>
</dbReference>
<proteinExistence type="inferred from homology"/>
<accession>A0A1B7WWC8</accession>
<dbReference type="EC" id="2.1.1.37" evidence="1"/>
<dbReference type="GO" id="GO:0009307">
    <property type="term" value="P:DNA restriction-modification system"/>
    <property type="evidence" value="ECO:0007669"/>
    <property type="project" value="UniProtKB-KW"/>
</dbReference>
<dbReference type="Proteomes" id="UP000092093">
    <property type="component" value="Unassembled WGS sequence"/>
</dbReference>
<dbReference type="InterPro" id="IPR029063">
    <property type="entry name" value="SAM-dependent_MTases_sf"/>
</dbReference>
<comment type="similarity">
    <text evidence="6">Belongs to the class I-like SAM-binding methyltransferase superfamily. C5-methyltransferase family.</text>
</comment>
<keyword evidence="4 6" id="KW-0949">S-adenosyl-L-methionine</keyword>
<keyword evidence="5" id="KW-0680">Restriction system</keyword>
<protein>
    <recommendedName>
        <fullName evidence="1">DNA (cytosine-5-)-methyltransferase</fullName>
        <ecNumber evidence="1">2.1.1.37</ecNumber>
    </recommendedName>
</protein>
<dbReference type="PANTHER" id="PTHR10629">
    <property type="entry name" value="CYTOSINE-SPECIFIC METHYLTRANSFERASE"/>
    <property type="match status" value="1"/>
</dbReference>
<evidence type="ECO:0000313" key="7">
    <source>
        <dbReference type="EMBL" id="OBQ41417.1"/>
    </source>
</evidence>
<name>A0A1B7WWC8_APHFL</name>
<dbReference type="SUPFAM" id="SSF53335">
    <property type="entry name" value="S-adenosyl-L-methionine-dependent methyltransferases"/>
    <property type="match status" value="1"/>
</dbReference>
<gene>
    <name evidence="7" type="ORF">AN484_21060</name>
</gene>
<evidence type="ECO:0000313" key="8">
    <source>
        <dbReference type="Proteomes" id="UP000092093"/>
    </source>
</evidence>
<dbReference type="GO" id="GO:0032259">
    <property type="term" value="P:methylation"/>
    <property type="evidence" value="ECO:0007669"/>
    <property type="project" value="UniProtKB-KW"/>
</dbReference>
<evidence type="ECO:0000256" key="3">
    <source>
        <dbReference type="ARBA" id="ARBA00022679"/>
    </source>
</evidence>
<dbReference type="InterPro" id="IPR001525">
    <property type="entry name" value="C5_MeTfrase"/>
</dbReference>
<feature type="active site" evidence="6">
    <location>
        <position position="77"/>
    </location>
</feature>
<dbReference type="InterPro" id="IPR050390">
    <property type="entry name" value="C5-Methyltransferase"/>
</dbReference>
<evidence type="ECO:0000256" key="5">
    <source>
        <dbReference type="ARBA" id="ARBA00022747"/>
    </source>
</evidence>
<dbReference type="InterPro" id="IPR018117">
    <property type="entry name" value="C5_DNA_meth_AS"/>
</dbReference>
<dbReference type="PROSITE" id="PS00094">
    <property type="entry name" value="C5_MTASE_1"/>
    <property type="match status" value="1"/>
</dbReference>
<dbReference type="GO" id="GO:0003677">
    <property type="term" value="F:DNA binding"/>
    <property type="evidence" value="ECO:0007669"/>
    <property type="project" value="TreeGrafter"/>
</dbReference>
<organism evidence="7 8">
    <name type="scientific">Aphanizomenon flos-aquae WA102</name>
    <dbReference type="NCBI Taxonomy" id="1710896"/>
    <lineage>
        <taxon>Bacteria</taxon>
        <taxon>Bacillati</taxon>
        <taxon>Cyanobacteriota</taxon>
        <taxon>Cyanophyceae</taxon>
        <taxon>Nostocales</taxon>
        <taxon>Aphanizomenonaceae</taxon>
        <taxon>Aphanizomenon</taxon>
    </lineage>
</organism>
<dbReference type="PRINTS" id="PR00105">
    <property type="entry name" value="C5METTRFRASE"/>
</dbReference>
<reference evidence="7 8" key="1">
    <citation type="submission" date="2015-09" db="EMBL/GenBank/DDBJ databases">
        <title>Aphanizomenon flos-aquae WA102.</title>
        <authorList>
            <person name="Driscoll C."/>
        </authorList>
    </citation>
    <scope>NUCLEOTIDE SEQUENCE [LARGE SCALE GENOMIC DNA]</scope>
    <source>
        <strain evidence="7">WA102</strain>
    </source>
</reference>
<sequence length="250" mass="27688">MRELHLFAGAGGGILGGHLLGHTTVAAVEIEPYCQAVLKQRQADGILPKFPIWDDVCTFDGKPWRGKVDVVAGGFPCPDFSNANQSESRMSGINGKRGGLWSEMFRIICEVRPRIVFVENVPNLLKLGVGDVLGDLASSGYNSRWCVLGSKDCGGVHKRDRLWILAIHSSGDRLQKEQPFNPNVVSKKTNKKKRRNFTRAISMGGVQGYIESHICRKNDEVSHFMDRFKAVGNAQDPIVAATAWRILTWK</sequence>
<dbReference type="GO" id="GO:0003886">
    <property type="term" value="F:DNA (cytosine-5-)-methyltransferase activity"/>
    <property type="evidence" value="ECO:0007669"/>
    <property type="project" value="UniProtKB-EC"/>
</dbReference>
<keyword evidence="2 6" id="KW-0489">Methyltransferase</keyword>
<dbReference type="Pfam" id="PF00145">
    <property type="entry name" value="DNA_methylase"/>
    <property type="match status" value="1"/>
</dbReference>
<dbReference type="EMBL" id="LJOW01000148">
    <property type="protein sequence ID" value="OBQ41417.1"/>
    <property type="molecule type" value="Genomic_DNA"/>
</dbReference>
<evidence type="ECO:0000256" key="6">
    <source>
        <dbReference type="PROSITE-ProRule" id="PRU01016"/>
    </source>
</evidence>
<evidence type="ECO:0000256" key="2">
    <source>
        <dbReference type="ARBA" id="ARBA00022603"/>
    </source>
</evidence>